<dbReference type="InterPro" id="IPR001841">
    <property type="entry name" value="Znf_RING"/>
</dbReference>
<dbReference type="Gene3D" id="1.20.120.1750">
    <property type="match status" value="1"/>
</dbReference>
<evidence type="ECO:0000256" key="7">
    <source>
        <dbReference type="ARBA" id="ARBA00022786"/>
    </source>
</evidence>
<dbReference type="Pfam" id="PF26200">
    <property type="entry name" value="Rcat_RNF216"/>
    <property type="match status" value="1"/>
</dbReference>
<evidence type="ECO:0000256" key="6">
    <source>
        <dbReference type="ARBA" id="ARBA00022771"/>
    </source>
</evidence>
<dbReference type="InterPro" id="IPR031127">
    <property type="entry name" value="E3_UB_ligase_RBR"/>
</dbReference>
<keyword evidence="4" id="KW-0479">Metal-binding</keyword>
<keyword evidence="7" id="KW-0833">Ubl conjugation pathway</keyword>
<dbReference type="PROSITE" id="PS51873">
    <property type="entry name" value="TRIAD"/>
    <property type="match status" value="1"/>
</dbReference>
<evidence type="ECO:0000256" key="1">
    <source>
        <dbReference type="ARBA" id="ARBA00001798"/>
    </source>
</evidence>
<reference evidence="12 13" key="1">
    <citation type="journal article" date="2023" name="Elife">
        <title>Identification of key yeast species and microbe-microbe interactions impacting larval growth of Drosophila in the wild.</title>
        <authorList>
            <person name="Mure A."/>
            <person name="Sugiura Y."/>
            <person name="Maeda R."/>
            <person name="Honda K."/>
            <person name="Sakurai N."/>
            <person name="Takahashi Y."/>
            <person name="Watada M."/>
            <person name="Katoh T."/>
            <person name="Gotoh A."/>
            <person name="Gotoh Y."/>
            <person name="Taniguchi I."/>
            <person name="Nakamura K."/>
            <person name="Hayashi T."/>
            <person name="Katayama T."/>
            <person name="Uemura T."/>
            <person name="Hattori Y."/>
        </authorList>
    </citation>
    <scope>NUCLEOTIDE SEQUENCE [LARGE SCALE GENOMIC DNA]</scope>
    <source>
        <strain evidence="12 13">KH-74</strain>
    </source>
</reference>
<dbReference type="EC" id="2.3.2.31" evidence="2"/>
<dbReference type="InterPro" id="IPR044066">
    <property type="entry name" value="TRIAD_supradom"/>
</dbReference>
<dbReference type="PANTHER" id="PTHR11685">
    <property type="entry name" value="RBR FAMILY RING FINGER AND IBR DOMAIN-CONTAINING"/>
    <property type="match status" value="1"/>
</dbReference>
<keyword evidence="8" id="KW-0862">Zinc</keyword>
<dbReference type="AlphaFoldDB" id="A0AAV5RQN4"/>
<evidence type="ECO:0000256" key="8">
    <source>
        <dbReference type="ARBA" id="ARBA00022833"/>
    </source>
</evidence>
<dbReference type="SUPFAM" id="SSF57850">
    <property type="entry name" value="RING/U-box"/>
    <property type="match status" value="3"/>
</dbReference>
<keyword evidence="3 12" id="KW-0808">Transferase</keyword>
<keyword evidence="13" id="KW-1185">Reference proteome</keyword>
<accession>A0AAV5RQN4</accession>
<dbReference type="Proteomes" id="UP001377567">
    <property type="component" value="Unassembled WGS sequence"/>
</dbReference>
<keyword evidence="6 9" id="KW-0863">Zinc-finger</keyword>
<evidence type="ECO:0000256" key="5">
    <source>
        <dbReference type="ARBA" id="ARBA00022737"/>
    </source>
</evidence>
<dbReference type="SMART" id="SM00184">
    <property type="entry name" value="RING"/>
    <property type="match status" value="2"/>
</dbReference>
<dbReference type="InterPro" id="IPR013083">
    <property type="entry name" value="Znf_RING/FYVE/PHD"/>
</dbReference>
<proteinExistence type="predicted"/>
<evidence type="ECO:0000313" key="13">
    <source>
        <dbReference type="Proteomes" id="UP001377567"/>
    </source>
</evidence>
<dbReference type="PROSITE" id="PS50089">
    <property type="entry name" value="ZF_RING_2"/>
    <property type="match status" value="1"/>
</dbReference>
<feature type="domain" description="RING-type" evidence="10">
    <location>
        <begin position="181"/>
        <end position="231"/>
    </location>
</feature>
<evidence type="ECO:0000256" key="9">
    <source>
        <dbReference type="PROSITE-ProRule" id="PRU00175"/>
    </source>
</evidence>
<dbReference type="InterPro" id="IPR002867">
    <property type="entry name" value="IBR_dom"/>
</dbReference>
<name>A0AAV5RQN4_MAUHU</name>
<dbReference type="GO" id="GO:0008270">
    <property type="term" value="F:zinc ion binding"/>
    <property type="evidence" value="ECO:0007669"/>
    <property type="project" value="UniProtKB-KW"/>
</dbReference>
<dbReference type="Gene3D" id="3.30.40.10">
    <property type="entry name" value="Zinc/RING finger domain, C3HC4 (zinc finger)"/>
    <property type="match status" value="1"/>
</dbReference>
<evidence type="ECO:0000259" key="11">
    <source>
        <dbReference type="PROSITE" id="PS51873"/>
    </source>
</evidence>
<keyword evidence="5" id="KW-0677">Repeat</keyword>
<evidence type="ECO:0000259" key="10">
    <source>
        <dbReference type="PROSITE" id="PS50089"/>
    </source>
</evidence>
<evidence type="ECO:0000256" key="3">
    <source>
        <dbReference type="ARBA" id="ARBA00022679"/>
    </source>
</evidence>
<gene>
    <name evidence="12" type="ORF">DAKH74_003640</name>
</gene>
<feature type="domain" description="RING-type" evidence="11">
    <location>
        <begin position="177"/>
        <end position="453"/>
    </location>
</feature>
<protein>
    <recommendedName>
        <fullName evidence="2">RBR-type E3 ubiquitin transferase</fullName>
        <ecNumber evidence="2">2.3.2.31</ecNumber>
    </recommendedName>
</protein>
<evidence type="ECO:0000256" key="2">
    <source>
        <dbReference type="ARBA" id="ARBA00012251"/>
    </source>
</evidence>
<dbReference type="SMART" id="SM00647">
    <property type="entry name" value="IBR"/>
    <property type="match status" value="2"/>
</dbReference>
<evidence type="ECO:0000313" key="12">
    <source>
        <dbReference type="EMBL" id="GMM53748.1"/>
    </source>
</evidence>
<dbReference type="EMBL" id="BTGD01000001">
    <property type="protein sequence ID" value="GMM53748.1"/>
    <property type="molecule type" value="Genomic_DNA"/>
</dbReference>
<comment type="catalytic activity">
    <reaction evidence="1">
        <text>[E2 ubiquitin-conjugating enzyme]-S-ubiquitinyl-L-cysteine + [acceptor protein]-L-lysine = [E2 ubiquitin-conjugating enzyme]-L-cysteine + [acceptor protein]-N(6)-ubiquitinyl-L-lysine.</text>
        <dbReference type="EC" id="2.3.2.31"/>
    </reaction>
</comment>
<sequence length="463" mass="53830">MFDAGKVREDLEVLESMFPEIIFNHEVSKITEQSSFISGHIDFDMHFSTKILEVHFENQTISLPKFLGNKLKFKIDLPKYPSFENSITLSLQSNYFSEVDTERILKSLHEEYDEMTNPASENYEPDTPILMLVFNSLMYDSLDRLFSEESITCESKEQFEVYKSASYALSSDISNRTNYDCSICIESKKGIDMIQLPCNGGHRLCQPCLKEYYTKMINEGQISFIRCPECDYKELNLNDYTEYKQLINDLFTPKIPFSFFHGFLSNETCEKYEKLFHSQMATLLSKHSPYSCVICRKCDSWCVKTNLDEQMIRCTNCESTFCFDCLHSWHGYNNKCGAKVTLPRAIVEEYIDVMETDLDRKRKIESVYGKKVLELEVSDYMAEKMLDIAIAAEDSDLQRCPKCKVVVQRSEGCNRMKCMICTTYFCYLCGDNLPMESGYEHFKEKYSPCYGRLFEGMPGIDDE</sequence>
<dbReference type="GO" id="GO:0016567">
    <property type="term" value="P:protein ubiquitination"/>
    <property type="evidence" value="ECO:0007669"/>
    <property type="project" value="InterPro"/>
</dbReference>
<comment type="caution">
    <text evidence="12">The sequence shown here is derived from an EMBL/GenBank/DDBJ whole genome shotgun (WGS) entry which is preliminary data.</text>
</comment>
<dbReference type="GO" id="GO:0061630">
    <property type="term" value="F:ubiquitin protein ligase activity"/>
    <property type="evidence" value="ECO:0007669"/>
    <property type="project" value="UniProtKB-EC"/>
</dbReference>
<organism evidence="12 13">
    <name type="scientific">Maudiozyma humilis</name>
    <name type="common">Sour dough yeast</name>
    <name type="synonym">Kazachstania humilis</name>
    <dbReference type="NCBI Taxonomy" id="51915"/>
    <lineage>
        <taxon>Eukaryota</taxon>
        <taxon>Fungi</taxon>
        <taxon>Dikarya</taxon>
        <taxon>Ascomycota</taxon>
        <taxon>Saccharomycotina</taxon>
        <taxon>Saccharomycetes</taxon>
        <taxon>Saccharomycetales</taxon>
        <taxon>Saccharomycetaceae</taxon>
        <taxon>Maudiozyma</taxon>
    </lineage>
</organism>
<evidence type="ECO:0000256" key="4">
    <source>
        <dbReference type="ARBA" id="ARBA00022723"/>
    </source>
</evidence>